<proteinExistence type="predicted"/>
<name>A0ABD0WZU0_UMBPY</name>
<comment type="caution">
    <text evidence="1">The sequence shown here is derived from an EMBL/GenBank/DDBJ whole genome shotgun (WGS) entry which is preliminary data.</text>
</comment>
<keyword evidence="2" id="KW-1185">Reference proteome</keyword>
<evidence type="ECO:0000313" key="1">
    <source>
        <dbReference type="EMBL" id="KAL0984474.1"/>
    </source>
</evidence>
<accession>A0ABD0WZU0</accession>
<organism evidence="1 2">
    <name type="scientific">Umbra pygmaea</name>
    <name type="common">Eastern mudminnow</name>
    <dbReference type="NCBI Taxonomy" id="75934"/>
    <lineage>
        <taxon>Eukaryota</taxon>
        <taxon>Metazoa</taxon>
        <taxon>Chordata</taxon>
        <taxon>Craniata</taxon>
        <taxon>Vertebrata</taxon>
        <taxon>Euteleostomi</taxon>
        <taxon>Actinopterygii</taxon>
        <taxon>Neopterygii</taxon>
        <taxon>Teleostei</taxon>
        <taxon>Protacanthopterygii</taxon>
        <taxon>Esociformes</taxon>
        <taxon>Umbridae</taxon>
        <taxon>Umbra</taxon>
    </lineage>
</organism>
<protein>
    <submittedName>
        <fullName evidence="1">Uncharacterized protein</fullName>
    </submittedName>
</protein>
<dbReference type="Proteomes" id="UP001557470">
    <property type="component" value="Unassembled WGS sequence"/>
</dbReference>
<gene>
    <name evidence="1" type="ORF">UPYG_G00142000</name>
</gene>
<sequence>MGTELPLYGWNVGPTSDLQLCQLNSTSDTDLMKTGAAASRAPLAFNSDRLSPPALRVELLAPAKVKERTQNVKERVTQSQKAPFNLLFVCY</sequence>
<evidence type="ECO:0000313" key="2">
    <source>
        <dbReference type="Proteomes" id="UP001557470"/>
    </source>
</evidence>
<dbReference type="AlphaFoldDB" id="A0ABD0WZU0"/>
<reference evidence="1 2" key="1">
    <citation type="submission" date="2024-06" db="EMBL/GenBank/DDBJ databases">
        <authorList>
            <person name="Pan Q."/>
            <person name="Wen M."/>
            <person name="Jouanno E."/>
            <person name="Zahm M."/>
            <person name="Klopp C."/>
            <person name="Cabau C."/>
            <person name="Louis A."/>
            <person name="Berthelot C."/>
            <person name="Parey E."/>
            <person name="Roest Crollius H."/>
            <person name="Montfort J."/>
            <person name="Robinson-Rechavi M."/>
            <person name="Bouchez O."/>
            <person name="Lampietro C."/>
            <person name="Lopez Roques C."/>
            <person name="Donnadieu C."/>
            <person name="Postlethwait J."/>
            <person name="Bobe J."/>
            <person name="Verreycken H."/>
            <person name="Guiguen Y."/>
        </authorList>
    </citation>
    <scope>NUCLEOTIDE SEQUENCE [LARGE SCALE GENOMIC DNA]</scope>
    <source>
        <strain evidence="1">Up_M1</strain>
        <tissue evidence="1">Testis</tissue>
    </source>
</reference>
<dbReference type="EMBL" id="JAGEUA010000004">
    <property type="protein sequence ID" value="KAL0984474.1"/>
    <property type="molecule type" value="Genomic_DNA"/>
</dbReference>